<dbReference type="PANTHER" id="PTHR14614:SF109">
    <property type="entry name" value="RIBOSOMAL LYSINE N-METHYLTRANSFERASE 5"/>
    <property type="match status" value="1"/>
</dbReference>
<dbReference type="AlphaFoldDB" id="A0A4Y7T513"/>
<comment type="caution">
    <text evidence="2">The sequence shown here is derived from an EMBL/GenBank/DDBJ whole genome shotgun (WGS) entry which is preliminary data.</text>
</comment>
<dbReference type="Pfam" id="PF10294">
    <property type="entry name" value="Methyltransf_16"/>
    <property type="match status" value="1"/>
</dbReference>
<keyword evidence="3" id="KW-1185">Reference proteome</keyword>
<dbReference type="GO" id="GO:0005829">
    <property type="term" value="C:cytosol"/>
    <property type="evidence" value="ECO:0007669"/>
    <property type="project" value="TreeGrafter"/>
</dbReference>
<organism evidence="2 3">
    <name type="scientific">Coprinellus micaceus</name>
    <name type="common">Glistening ink-cap mushroom</name>
    <name type="synonym">Coprinus micaceus</name>
    <dbReference type="NCBI Taxonomy" id="71717"/>
    <lineage>
        <taxon>Eukaryota</taxon>
        <taxon>Fungi</taxon>
        <taxon>Dikarya</taxon>
        <taxon>Basidiomycota</taxon>
        <taxon>Agaricomycotina</taxon>
        <taxon>Agaricomycetes</taxon>
        <taxon>Agaricomycetidae</taxon>
        <taxon>Agaricales</taxon>
        <taxon>Agaricineae</taxon>
        <taxon>Psathyrellaceae</taxon>
        <taxon>Coprinellus</taxon>
    </lineage>
</organism>
<dbReference type="GO" id="GO:0032991">
    <property type="term" value="C:protein-containing complex"/>
    <property type="evidence" value="ECO:0007669"/>
    <property type="project" value="TreeGrafter"/>
</dbReference>
<dbReference type="PANTHER" id="PTHR14614">
    <property type="entry name" value="HEPATOCELLULAR CARCINOMA-ASSOCIATED ANTIGEN"/>
    <property type="match status" value="1"/>
</dbReference>
<sequence>MTLIFLLYTELQAAPPHDPANPRGLGFVNSKQDVLELRFDLTAPPGSDSQKPARKRGKKGKSKPDAITSSVEVELLQNTTALPISQRRHRECGLEIEARVSFDHGRLADSHILELGAGTGLLSLVLSPFVRKYTVTDTEDLVALIRKNLRHNFPNWGFNTAPGSAGANVSVETLDWVELQQRTESQKNKLLSSVVQPVDLVLAFTSVLVLSELRSEEVMREFLQSWLVLPGWKIWHVGGDLLREPHYVMWVGQKE</sequence>
<dbReference type="STRING" id="71717.A0A4Y7T513"/>
<proteinExistence type="predicted"/>
<dbReference type="Gene3D" id="3.40.50.150">
    <property type="entry name" value="Vaccinia Virus protein VP39"/>
    <property type="match status" value="1"/>
</dbReference>
<reference evidence="2 3" key="1">
    <citation type="journal article" date="2019" name="Nat. Ecol. Evol.">
        <title>Megaphylogeny resolves global patterns of mushroom evolution.</title>
        <authorList>
            <person name="Varga T."/>
            <person name="Krizsan K."/>
            <person name="Foldi C."/>
            <person name="Dima B."/>
            <person name="Sanchez-Garcia M."/>
            <person name="Sanchez-Ramirez S."/>
            <person name="Szollosi G.J."/>
            <person name="Szarkandi J.G."/>
            <person name="Papp V."/>
            <person name="Albert L."/>
            <person name="Andreopoulos W."/>
            <person name="Angelini C."/>
            <person name="Antonin V."/>
            <person name="Barry K.W."/>
            <person name="Bougher N.L."/>
            <person name="Buchanan P."/>
            <person name="Buyck B."/>
            <person name="Bense V."/>
            <person name="Catcheside P."/>
            <person name="Chovatia M."/>
            <person name="Cooper J."/>
            <person name="Damon W."/>
            <person name="Desjardin D."/>
            <person name="Finy P."/>
            <person name="Geml J."/>
            <person name="Haridas S."/>
            <person name="Hughes K."/>
            <person name="Justo A."/>
            <person name="Karasinski D."/>
            <person name="Kautmanova I."/>
            <person name="Kiss B."/>
            <person name="Kocsube S."/>
            <person name="Kotiranta H."/>
            <person name="LaButti K.M."/>
            <person name="Lechner B.E."/>
            <person name="Liimatainen K."/>
            <person name="Lipzen A."/>
            <person name="Lukacs Z."/>
            <person name="Mihaltcheva S."/>
            <person name="Morgado L.N."/>
            <person name="Niskanen T."/>
            <person name="Noordeloos M.E."/>
            <person name="Ohm R.A."/>
            <person name="Ortiz-Santana B."/>
            <person name="Ovrebo C."/>
            <person name="Racz N."/>
            <person name="Riley R."/>
            <person name="Savchenko A."/>
            <person name="Shiryaev A."/>
            <person name="Soop K."/>
            <person name="Spirin V."/>
            <person name="Szebenyi C."/>
            <person name="Tomsovsky M."/>
            <person name="Tulloss R.E."/>
            <person name="Uehling J."/>
            <person name="Grigoriev I.V."/>
            <person name="Vagvolgyi C."/>
            <person name="Papp T."/>
            <person name="Martin F.M."/>
            <person name="Miettinen O."/>
            <person name="Hibbett D.S."/>
            <person name="Nagy L.G."/>
        </authorList>
    </citation>
    <scope>NUCLEOTIDE SEQUENCE [LARGE SCALE GENOMIC DNA]</scope>
    <source>
        <strain evidence="2 3">FP101781</strain>
    </source>
</reference>
<gene>
    <name evidence="2" type="ORF">FA13DRAFT_1765059</name>
</gene>
<evidence type="ECO:0000256" key="1">
    <source>
        <dbReference type="SAM" id="MobiDB-lite"/>
    </source>
</evidence>
<evidence type="ECO:0000313" key="2">
    <source>
        <dbReference type="EMBL" id="TEB29111.1"/>
    </source>
</evidence>
<feature type="compositionally biased region" description="Basic residues" evidence="1">
    <location>
        <begin position="52"/>
        <end position="61"/>
    </location>
</feature>
<dbReference type="OrthoDB" id="2529286at2759"/>
<dbReference type="SUPFAM" id="SSF53335">
    <property type="entry name" value="S-adenosyl-L-methionine-dependent methyltransferases"/>
    <property type="match status" value="1"/>
</dbReference>
<evidence type="ECO:0000313" key="3">
    <source>
        <dbReference type="Proteomes" id="UP000298030"/>
    </source>
</evidence>
<accession>A0A4Y7T513</accession>
<dbReference type="GO" id="GO:0008757">
    <property type="term" value="F:S-adenosylmethionine-dependent methyltransferase activity"/>
    <property type="evidence" value="ECO:0007669"/>
    <property type="project" value="UniProtKB-ARBA"/>
</dbReference>
<dbReference type="EMBL" id="QPFP01000029">
    <property type="protein sequence ID" value="TEB29111.1"/>
    <property type="molecule type" value="Genomic_DNA"/>
</dbReference>
<dbReference type="InterPro" id="IPR029063">
    <property type="entry name" value="SAM-dependent_MTases_sf"/>
</dbReference>
<protein>
    <submittedName>
        <fullName evidence="2">Uncharacterized protein</fullName>
    </submittedName>
</protein>
<name>A0A4Y7T513_COPMI</name>
<feature type="region of interest" description="Disordered" evidence="1">
    <location>
        <begin position="41"/>
        <end position="67"/>
    </location>
</feature>
<dbReference type="InterPro" id="IPR019410">
    <property type="entry name" value="Methyltransf_16"/>
</dbReference>
<dbReference type="Proteomes" id="UP000298030">
    <property type="component" value="Unassembled WGS sequence"/>
</dbReference>